<dbReference type="Proteomes" id="UP001168380">
    <property type="component" value="Unassembled WGS sequence"/>
</dbReference>
<protein>
    <recommendedName>
        <fullName evidence="10">M18 family aminopeptidase</fullName>
        <ecNumber evidence="10">3.4.11.-</ecNumber>
    </recommendedName>
</protein>
<dbReference type="EC" id="3.4.11.-" evidence="10"/>
<keyword evidence="8 9" id="KW-0482">Metalloprotease</keyword>
<evidence type="ECO:0000313" key="12">
    <source>
        <dbReference type="Proteomes" id="UP001168380"/>
    </source>
</evidence>
<dbReference type="InterPro" id="IPR023358">
    <property type="entry name" value="Peptidase_M18_dom2"/>
</dbReference>
<keyword evidence="5 9" id="KW-0479">Metal-binding</keyword>
<sequence length="441" mass="48401">MSDTLEEFNEGLIRFIGESPTPFHASKSMAEQLAAAGFTELKESESWTLVPGERYYLLRNGSSLIAFVYGRESLIDSGIRMLGAHTDSPCLKVKPNARVISAGYYQLGVEVYGGVLLSTWFDRDLSIAGRVTFRSANGSPVSRLIDFVAPVAMVPSLAIHLDRDVNRNRSINPQEELRPLLMLADDDPDKFTFPALLLAQLQKQYPGIEVREILDFELSLYDTQRPALIGLRREFIASARLDNLLSCYLGLESILAAKGDQSCLLVCTDHEEVGSASACGARGPMLDQFLQRLIPETSDRLRALDASMMISADNAHGIHPNYRQKHDAEHGPLLNGGPVIKVNANQRYATTSETSGLFRLLCDDLGVPVQSFVSRTDMECGSTIGPITAAEVGVKTLDIGVPTFAMHSTRELAGSQDAYALMRVIRAYFARPRAPGRFDGQ</sequence>
<comment type="similarity">
    <text evidence="2 9">Belongs to the peptidase M18 family.</text>
</comment>
<keyword evidence="7 9" id="KW-0862">Zinc</keyword>
<dbReference type="Gene3D" id="2.30.250.10">
    <property type="entry name" value="Aminopeptidase i, Domain 2"/>
    <property type="match status" value="1"/>
</dbReference>
<evidence type="ECO:0000256" key="2">
    <source>
        <dbReference type="ARBA" id="ARBA00008290"/>
    </source>
</evidence>
<keyword evidence="6 9" id="KW-0378">Hydrolase</keyword>
<name>A0ABT8THP4_9GAMM</name>
<evidence type="ECO:0000256" key="8">
    <source>
        <dbReference type="ARBA" id="ARBA00023049"/>
    </source>
</evidence>
<evidence type="ECO:0000256" key="3">
    <source>
        <dbReference type="ARBA" id="ARBA00022438"/>
    </source>
</evidence>
<evidence type="ECO:0000256" key="7">
    <source>
        <dbReference type="ARBA" id="ARBA00022833"/>
    </source>
</evidence>
<dbReference type="Pfam" id="PF02127">
    <property type="entry name" value="Peptidase_M18"/>
    <property type="match status" value="1"/>
</dbReference>
<dbReference type="PANTHER" id="PTHR28570">
    <property type="entry name" value="ASPARTYL AMINOPEPTIDASE"/>
    <property type="match status" value="1"/>
</dbReference>
<keyword evidence="3 9" id="KW-0031">Aminopeptidase</keyword>
<keyword evidence="4 9" id="KW-0645">Protease</keyword>
<dbReference type="EMBL" id="JAULRT010000052">
    <property type="protein sequence ID" value="MDO3382633.1"/>
    <property type="molecule type" value="Genomic_DNA"/>
</dbReference>
<reference evidence="11" key="1">
    <citation type="submission" date="2023-07" db="EMBL/GenBank/DDBJ databases">
        <title>Gilvimarinus algae sp. nov., isolated from the surface of Kelp.</title>
        <authorList>
            <person name="Sun Y.Y."/>
            <person name="Gong Y."/>
            <person name="Du Z.J."/>
        </authorList>
    </citation>
    <scope>NUCLEOTIDE SEQUENCE</scope>
    <source>
        <strain evidence="11">SDUM040014</strain>
    </source>
</reference>
<dbReference type="NCBIfam" id="NF002759">
    <property type="entry name" value="PRK02813.1"/>
    <property type="match status" value="1"/>
</dbReference>
<organism evidence="11 12">
    <name type="scientific">Gilvimarinus algae</name>
    <dbReference type="NCBI Taxonomy" id="3058037"/>
    <lineage>
        <taxon>Bacteria</taxon>
        <taxon>Pseudomonadati</taxon>
        <taxon>Pseudomonadota</taxon>
        <taxon>Gammaproteobacteria</taxon>
        <taxon>Cellvibrionales</taxon>
        <taxon>Cellvibrionaceae</taxon>
        <taxon>Gilvimarinus</taxon>
    </lineage>
</organism>
<dbReference type="InterPro" id="IPR001948">
    <property type="entry name" value="Peptidase_M18"/>
</dbReference>
<dbReference type="PANTHER" id="PTHR28570:SF3">
    <property type="entry name" value="ASPARTYL AMINOPEPTIDASE"/>
    <property type="match status" value="1"/>
</dbReference>
<dbReference type="CDD" id="cd05658">
    <property type="entry name" value="M18_DAP"/>
    <property type="match status" value="1"/>
</dbReference>
<proteinExistence type="inferred from homology"/>
<evidence type="ECO:0000256" key="10">
    <source>
        <dbReference type="RuleBase" id="RU004387"/>
    </source>
</evidence>
<keyword evidence="12" id="KW-1185">Reference proteome</keyword>
<dbReference type="SUPFAM" id="SSF53187">
    <property type="entry name" value="Zn-dependent exopeptidases"/>
    <property type="match status" value="1"/>
</dbReference>
<dbReference type="SUPFAM" id="SSF101821">
    <property type="entry name" value="Aminopeptidase/glucanase lid domain"/>
    <property type="match status" value="1"/>
</dbReference>
<dbReference type="Gene3D" id="3.40.630.10">
    <property type="entry name" value="Zn peptidases"/>
    <property type="match status" value="1"/>
</dbReference>
<dbReference type="GO" id="GO:0004177">
    <property type="term" value="F:aminopeptidase activity"/>
    <property type="evidence" value="ECO:0007669"/>
    <property type="project" value="UniProtKB-KW"/>
</dbReference>
<comment type="cofactor">
    <cofactor evidence="1 10">
        <name>Zn(2+)</name>
        <dbReference type="ChEBI" id="CHEBI:29105"/>
    </cofactor>
</comment>
<gene>
    <name evidence="11" type="ORF">QWI16_10660</name>
</gene>
<evidence type="ECO:0000256" key="9">
    <source>
        <dbReference type="RuleBase" id="RU004386"/>
    </source>
</evidence>
<evidence type="ECO:0000313" key="11">
    <source>
        <dbReference type="EMBL" id="MDO3382633.1"/>
    </source>
</evidence>
<dbReference type="PRINTS" id="PR00932">
    <property type="entry name" value="AMINO1PTASE"/>
</dbReference>
<evidence type="ECO:0000256" key="5">
    <source>
        <dbReference type="ARBA" id="ARBA00022723"/>
    </source>
</evidence>
<evidence type="ECO:0000256" key="4">
    <source>
        <dbReference type="ARBA" id="ARBA00022670"/>
    </source>
</evidence>
<evidence type="ECO:0000256" key="1">
    <source>
        <dbReference type="ARBA" id="ARBA00001947"/>
    </source>
</evidence>
<evidence type="ECO:0000256" key="6">
    <source>
        <dbReference type="ARBA" id="ARBA00022801"/>
    </source>
</evidence>
<accession>A0ABT8THP4</accession>
<comment type="caution">
    <text evidence="11">The sequence shown here is derived from an EMBL/GenBank/DDBJ whole genome shotgun (WGS) entry which is preliminary data.</text>
</comment>